<gene>
    <name evidence="2" type="ORF">BAE44_0016043</name>
</gene>
<sequence>MGPSRRPFLNLIVDDRIPGARSLRCHQFFYQTTPPRSPNGDGSVEEPPQDAASWAPAADAGNHKDQQAAGASVKMKRIRLPSPILSFHASAARYTCGINCFPVAGRRKVLCADQSGRSFLFDADTAKHTATSFAKSWRHCLLPPPPLVCDPKHRGEFHRITTCAVVGSQICVSVEDAGTYCLDTDRHLAAADLSAMDSQPQVVGAWNELEQPEKWQDDIMNPQLVNLGSGRFCVARFFYACTGTTIVHFDLEPVLEHFAVLTGVEVIAATCSRR</sequence>
<accession>A0A1E5VCR8</accession>
<feature type="compositionally biased region" description="Low complexity" evidence="1">
    <location>
        <begin position="49"/>
        <end position="60"/>
    </location>
</feature>
<feature type="region of interest" description="Disordered" evidence="1">
    <location>
        <begin position="31"/>
        <end position="72"/>
    </location>
</feature>
<dbReference type="Pfam" id="PF07893">
    <property type="entry name" value="DUF1668"/>
    <property type="match status" value="2"/>
</dbReference>
<evidence type="ECO:0000256" key="1">
    <source>
        <dbReference type="SAM" id="MobiDB-lite"/>
    </source>
</evidence>
<dbReference type="PANTHER" id="PTHR33085">
    <property type="entry name" value="OS12G0113100 PROTEIN-RELATED"/>
    <property type="match status" value="1"/>
</dbReference>
<dbReference type="InterPro" id="IPR012871">
    <property type="entry name" value="DUF1668_ORYSA"/>
</dbReference>
<reference evidence="2 3" key="1">
    <citation type="submission" date="2016-09" db="EMBL/GenBank/DDBJ databases">
        <title>The draft genome of Dichanthelium oligosanthes: A C3 panicoid grass species.</title>
        <authorList>
            <person name="Studer A.J."/>
            <person name="Schnable J.C."/>
            <person name="Brutnell T.P."/>
        </authorList>
    </citation>
    <scope>NUCLEOTIDE SEQUENCE [LARGE SCALE GENOMIC DNA]</scope>
    <source>
        <strain evidence="3">cv. Kellogg 1175</strain>
        <tissue evidence="2">Leaf</tissue>
    </source>
</reference>
<proteinExistence type="predicted"/>
<dbReference type="AlphaFoldDB" id="A0A1E5VCR8"/>
<evidence type="ECO:0000313" key="2">
    <source>
        <dbReference type="EMBL" id="OEL22939.1"/>
    </source>
</evidence>
<organism evidence="2 3">
    <name type="scientific">Dichanthelium oligosanthes</name>
    <dbReference type="NCBI Taxonomy" id="888268"/>
    <lineage>
        <taxon>Eukaryota</taxon>
        <taxon>Viridiplantae</taxon>
        <taxon>Streptophyta</taxon>
        <taxon>Embryophyta</taxon>
        <taxon>Tracheophyta</taxon>
        <taxon>Spermatophyta</taxon>
        <taxon>Magnoliopsida</taxon>
        <taxon>Liliopsida</taxon>
        <taxon>Poales</taxon>
        <taxon>Poaceae</taxon>
        <taxon>PACMAD clade</taxon>
        <taxon>Panicoideae</taxon>
        <taxon>Panicodae</taxon>
        <taxon>Paniceae</taxon>
        <taxon>Dichantheliinae</taxon>
        <taxon>Dichanthelium</taxon>
    </lineage>
</organism>
<dbReference type="EMBL" id="LWDX02044105">
    <property type="protein sequence ID" value="OEL22939.1"/>
    <property type="molecule type" value="Genomic_DNA"/>
</dbReference>
<name>A0A1E5VCR8_9POAL</name>
<dbReference type="Proteomes" id="UP000095767">
    <property type="component" value="Unassembled WGS sequence"/>
</dbReference>
<evidence type="ECO:0000313" key="3">
    <source>
        <dbReference type="Proteomes" id="UP000095767"/>
    </source>
</evidence>
<protein>
    <submittedName>
        <fullName evidence="2">Uncharacterized protein</fullName>
    </submittedName>
</protein>
<keyword evidence="3" id="KW-1185">Reference proteome</keyword>
<dbReference type="OrthoDB" id="10600577at2759"/>
<comment type="caution">
    <text evidence="2">The sequence shown here is derived from an EMBL/GenBank/DDBJ whole genome shotgun (WGS) entry which is preliminary data.</text>
</comment>